<accession>A0ABX7Q3H7</accession>
<evidence type="ECO:0000313" key="2">
    <source>
        <dbReference type="Proteomes" id="UP000663651"/>
    </source>
</evidence>
<protein>
    <submittedName>
        <fullName evidence="1">Uncharacterized protein</fullName>
    </submittedName>
</protein>
<keyword evidence="2" id="KW-1185">Reference proteome</keyword>
<gene>
    <name evidence="1" type="ORF">JZM60_15230</name>
</gene>
<reference evidence="1 2" key="1">
    <citation type="submission" date="2021-03" db="EMBL/GenBank/DDBJ databases">
        <title>Geobacter metallireducens gen. nov. sp. nov., a microorganism capable of coupling the complete oxidation of organic compounds to the reduction of iron and other metals.</title>
        <authorList>
            <person name="Li Y."/>
        </authorList>
    </citation>
    <scope>NUCLEOTIDE SEQUENCE [LARGE SCALE GENOMIC DNA]</scope>
    <source>
        <strain evidence="1 2">Jerry-YX</strain>
    </source>
</reference>
<dbReference type="Proteomes" id="UP000663651">
    <property type="component" value="Chromosome"/>
</dbReference>
<dbReference type="EMBL" id="CP071382">
    <property type="protein sequence ID" value="QSV45451.1"/>
    <property type="molecule type" value="Genomic_DNA"/>
</dbReference>
<organism evidence="1 2">
    <name type="scientific">Geobacter benzoatilyticus</name>
    <dbReference type="NCBI Taxonomy" id="2815309"/>
    <lineage>
        <taxon>Bacteria</taxon>
        <taxon>Pseudomonadati</taxon>
        <taxon>Thermodesulfobacteriota</taxon>
        <taxon>Desulfuromonadia</taxon>
        <taxon>Geobacterales</taxon>
        <taxon>Geobacteraceae</taxon>
        <taxon>Geobacter</taxon>
    </lineage>
</organism>
<proteinExistence type="predicted"/>
<name>A0ABX7Q3H7_9BACT</name>
<dbReference type="RefSeq" id="WP_207163248.1">
    <property type="nucleotide sequence ID" value="NZ_CP071382.1"/>
</dbReference>
<sequence>MNLESYTTDELLVLNEYLACLQRYRVGIQKALQNISKLLELRTKERKADIERLVSLIENHDTGDAGLDEFVFDTASDTAGAINNSGLEQQLNWLLDQGCAPNYILRRLIISVPKMGLRSHRVGIGLLHP</sequence>
<evidence type="ECO:0000313" key="1">
    <source>
        <dbReference type="EMBL" id="QSV45451.1"/>
    </source>
</evidence>